<dbReference type="InterPro" id="IPR056798">
    <property type="entry name" value="ADH_Fe_C"/>
</dbReference>
<dbReference type="FunFam" id="1.20.1090.10:FF:000003">
    <property type="entry name" value="Probable hydroxyacid-oxoacid transhydrogenase, mitochondrial"/>
    <property type="match status" value="1"/>
</dbReference>
<dbReference type="GO" id="GO:0047988">
    <property type="term" value="F:hydroxyacid-oxoacid transhydrogenase activity"/>
    <property type="evidence" value="ECO:0007669"/>
    <property type="project" value="UniProtKB-EC"/>
</dbReference>
<reference evidence="11" key="1">
    <citation type="submission" date="2022-07" db="EMBL/GenBank/DDBJ databases">
        <title>Genome Sequence of Leucocoprinus birnbaumii.</title>
        <authorList>
            <person name="Buettner E."/>
        </authorList>
    </citation>
    <scope>NUCLEOTIDE SEQUENCE</scope>
    <source>
        <strain evidence="11">VT141</strain>
    </source>
</reference>
<keyword evidence="5" id="KW-0809">Transit peptide</keyword>
<dbReference type="GO" id="GO:0005739">
    <property type="term" value="C:mitochondrion"/>
    <property type="evidence" value="ECO:0007669"/>
    <property type="project" value="UniProtKB-SubCell"/>
</dbReference>
<evidence type="ECO:0000256" key="6">
    <source>
        <dbReference type="ARBA" id="ARBA00023002"/>
    </source>
</evidence>
<dbReference type="Proteomes" id="UP001213000">
    <property type="component" value="Unassembled WGS sequence"/>
</dbReference>
<dbReference type="GO" id="GO:0004022">
    <property type="term" value="F:alcohol dehydrogenase (NAD+) activity"/>
    <property type="evidence" value="ECO:0007669"/>
    <property type="project" value="InterPro"/>
</dbReference>
<keyword evidence="6" id="KW-0560">Oxidoreductase</keyword>
<dbReference type="PANTHER" id="PTHR11496:SF83">
    <property type="entry name" value="HYDROXYACID-OXOACID TRANSHYDROGENASE, MITOCHONDRIAL"/>
    <property type="match status" value="1"/>
</dbReference>
<dbReference type="SUPFAM" id="SSF56796">
    <property type="entry name" value="Dehydroquinate synthase-like"/>
    <property type="match status" value="1"/>
</dbReference>
<evidence type="ECO:0000256" key="8">
    <source>
        <dbReference type="ARBA" id="ARBA00049496"/>
    </source>
</evidence>
<evidence type="ECO:0000259" key="10">
    <source>
        <dbReference type="Pfam" id="PF25137"/>
    </source>
</evidence>
<evidence type="ECO:0000256" key="3">
    <source>
        <dbReference type="ARBA" id="ARBA00010005"/>
    </source>
</evidence>
<dbReference type="CDD" id="cd08190">
    <property type="entry name" value="HOT"/>
    <property type="match status" value="1"/>
</dbReference>
<evidence type="ECO:0000259" key="9">
    <source>
        <dbReference type="Pfam" id="PF00465"/>
    </source>
</evidence>
<dbReference type="GO" id="GO:0046872">
    <property type="term" value="F:metal ion binding"/>
    <property type="evidence" value="ECO:0007669"/>
    <property type="project" value="InterPro"/>
</dbReference>
<evidence type="ECO:0000256" key="4">
    <source>
        <dbReference type="ARBA" id="ARBA00013182"/>
    </source>
</evidence>
<dbReference type="InterPro" id="IPR039697">
    <property type="entry name" value="Alcohol_dehydrogenase_Fe"/>
</dbReference>
<dbReference type="Pfam" id="PF00465">
    <property type="entry name" value="Fe-ADH"/>
    <property type="match status" value="1"/>
</dbReference>
<dbReference type="AlphaFoldDB" id="A0AAD5VLZ7"/>
<evidence type="ECO:0000256" key="2">
    <source>
        <dbReference type="ARBA" id="ARBA00004173"/>
    </source>
</evidence>
<feature type="domain" description="Fe-containing alcohol dehydrogenase-like C-terminal" evidence="10">
    <location>
        <begin position="243"/>
        <end position="417"/>
    </location>
</feature>
<dbReference type="Pfam" id="PF25137">
    <property type="entry name" value="ADH_Fe_C"/>
    <property type="match status" value="1"/>
</dbReference>
<sequence>MHLSTHLAPVMEVAHMYTPMVEKEYAFEVAASNLRFGDGVTAEVGMDLKNMKARKVGVFTDPNIAKLQPMKAAVAALESQTDLPFEVYDQVVAEPTEDSWRNAIAWARKHDFSHFLAVGDFTVYHDSDLMDFVNAPVGKGLPVSQALRPLIAVPTTAGTGSETTGAAILDITSRSFKTGIASRALKPVLGVVDTQNTESCPVELQISAGLDVLFHSMESFTAIPYTERTPRPANPILRPAYQGSNPVADIFSLWALRATVEYLPRIHKYGSSDYEARKQMLLASSFAGIGFGNAGVHLCHGMSYPISGLNKKGPKYKHPGYNVDGPIIPHGVSVALTGPAVFQFTAPSAPDRHREALAIFNSTTVSDPYISRIPDSDIGKHLYESIARFLDSLSVPRGLKAVGYTRSDVERLVEGTIPQRRVLDLAPGIGDVVGFDGKEHLTKIIENSLEY</sequence>
<accession>A0AAD5VLZ7</accession>
<keyword evidence="12" id="KW-1185">Reference proteome</keyword>
<protein>
    <recommendedName>
        <fullName evidence="4">hydroxyacid-oxoacid transhydrogenase</fullName>
        <ecNumber evidence="4">1.1.99.24</ecNumber>
    </recommendedName>
</protein>
<evidence type="ECO:0000256" key="1">
    <source>
        <dbReference type="ARBA" id="ARBA00000813"/>
    </source>
</evidence>
<feature type="domain" description="Alcohol dehydrogenase iron-type/glycerol dehydrogenase GldA" evidence="9">
    <location>
        <begin position="33"/>
        <end position="194"/>
    </location>
</feature>
<dbReference type="PANTHER" id="PTHR11496">
    <property type="entry name" value="ALCOHOL DEHYDROGENASE"/>
    <property type="match status" value="1"/>
</dbReference>
<evidence type="ECO:0000256" key="7">
    <source>
        <dbReference type="ARBA" id="ARBA00023128"/>
    </source>
</evidence>
<proteinExistence type="inferred from homology"/>
<evidence type="ECO:0000313" key="12">
    <source>
        <dbReference type="Proteomes" id="UP001213000"/>
    </source>
</evidence>
<evidence type="ECO:0000256" key="5">
    <source>
        <dbReference type="ARBA" id="ARBA00022946"/>
    </source>
</evidence>
<organism evidence="11 12">
    <name type="scientific">Leucocoprinus birnbaumii</name>
    <dbReference type="NCBI Taxonomy" id="56174"/>
    <lineage>
        <taxon>Eukaryota</taxon>
        <taxon>Fungi</taxon>
        <taxon>Dikarya</taxon>
        <taxon>Basidiomycota</taxon>
        <taxon>Agaricomycotina</taxon>
        <taxon>Agaricomycetes</taxon>
        <taxon>Agaricomycetidae</taxon>
        <taxon>Agaricales</taxon>
        <taxon>Agaricineae</taxon>
        <taxon>Agaricaceae</taxon>
        <taxon>Leucocoprinus</taxon>
    </lineage>
</organism>
<comment type="catalytic activity">
    <reaction evidence="8">
        <text>4-hydroxybutanoate + 2-oxoglutarate = (R)-2-hydroxyglutarate + succinate semialdehyde</text>
        <dbReference type="Rhea" id="RHEA:24734"/>
        <dbReference type="ChEBI" id="CHEBI:15801"/>
        <dbReference type="ChEBI" id="CHEBI:16724"/>
        <dbReference type="ChEBI" id="CHEBI:16810"/>
        <dbReference type="ChEBI" id="CHEBI:57706"/>
        <dbReference type="EC" id="1.1.99.24"/>
    </reaction>
</comment>
<gene>
    <name evidence="11" type="ORF">NP233_g8670</name>
</gene>
<dbReference type="EMBL" id="JANIEX010000717">
    <property type="protein sequence ID" value="KAJ3563843.1"/>
    <property type="molecule type" value="Genomic_DNA"/>
</dbReference>
<dbReference type="InterPro" id="IPR042157">
    <property type="entry name" value="HOT"/>
</dbReference>
<comment type="catalytic activity">
    <reaction evidence="1">
        <text>(S)-3-hydroxybutanoate + 2-oxoglutarate = (R)-2-hydroxyglutarate + acetoacetate</text>
        <dbReference type="Rhea" id="RHEA:23048"/>
        <dbReference type="ChEBI" id="CHEBI:11047"/>
        <dbReference type="ChEBI" id="CHEBI:13705"/>
        <dbReference type="ChEBI" id="CHEBI:15801"/>
        <dbReference type="ChEBI" id="CHEBI:16810"/>
        <dbReference type="EC" id="1.1.99.24"/>
    </reaction>
</comment>
<dbReference type="InterPro" id="IPR001670">
    <property type="entry name" value="ADH_Fe/GldA"/>
</dbReference>
<keyword evidence="7" id="KW-0496">Mitochondrion</keyword>
<dbReference type="Gene3D" id="3.40.50.1970">
    <property type="match status" value="1"/>
</dbReference>
<comment type="caution">
    <text evidence="11">The sequence shown here is derived from an EMBL/GenBank/DDBJ whole genome shotgun (WGS) entry which is preliminary data.</text>
</comment>
<dbReference type="Gene3D" id="1.20.1090.10">
    <property type="entry name" value="Dehydroquinate synthase-like - alpha domain"/>
    <property type="match status" value="1"/>
</dbReference>
<dbReference type="EC" id="1.1.99.24" evidence="4"/>
<comment type="similarity">
    <text evidence="3">Belongs to the iron-containing alcohol dehydrogenase family. Hydroxyacid-oxoacid transhydrogenase subfamily.</text>
</comment>
<comment type="subcellular location">
    <subcellularLocation>
        <location evidence="2">Mitochondrion</location>
    </subcellularLocation>
</comment>
<name>A0AAD5VLZ7_9AGAR</name>
<evidence type="ECO:0000313" key="11">
    <source>
        <dbReference type="EMBL" id="KAJ3563843.1"/>
    </source>
</evidence>